<evidence type="ECO:0000313" key="2">
    <source>
        <dbReference type="Proteomes" id="UP001500837"/>
    </source>
</evidence>
<evidence type="ECO:0000313" key="1">
    <source>
        <dbReference type="EMBL" id="GAA0305900.1"/>
    </source>
</evidence>
<name>A0AAV3S9Q7_9EURY</name>
<dbReference type="InterPro" id="IPR021799">
    <property type="entry name" value="PIN-like_prokaryotic"/>
</dbReference>
<dbReference type="RefSeq" id="WP_211312208.1">
    <property type="nucleotide sequence ID" value="NZ_BAAABL010000059.1"/>
</dbReference>
<dbReference type="AlphaFoldDB" id="A0AAV3S9Q7"/>
<dbReference type="PANTHER" id="PTHR39550:SF1">
    <property type="entry name" value="SLL0658 PROTEIN"/>
    <property type="match status" value="1"/>
</dbReference>
<gene>
    <name evidence="1" type="ORF">GCM10009066_19670</name>
</gene>
<dbReference type="Pfam" id="PF11848">
    <property type="entry name" value="DUF3368"/>
    <property type="match status" value="1"/>
</dbReference>
<proteinExistence type="predicted"/>
<evidence type="ECO:0008006" key="3">
    <source>
        <dbReference type="Google" id="ProtNLM"/>
    </source>
</evidence>
<organism evidence="1 2">
    <name type="scientific">Halarchaeum salinum</name>
    <dbReference type="NCBI Taxonomy" id="489912"/>
    <lineage>
        <taxon>Archaea</taxon>
        <taxon>Methanobacteriati</taxon>
        <taxon>Methanobacteriota</taxon>
        <taxon>Stenosarchaea group</taxon>
        <taxon>Halobacteria</taxon>
        <taxon>Halobacteriales</taxon>
        <taxon>Halobacteriaceae</taxon>
    </lineage>
</organism>
<reference evidence="1 2" key="1">
    <citation type="journal article" date="2019" name="Int. J. Syst. Evol. Microbiol.">
        <title>The Global Catalogue of Microorganisms (GCM) 10K type strain sequencing project: providing services to taxonomists for standard genome sequencing and annotation.</title>
        <authorList>
            <consortium name="The Broad Institute Genomics Platform"/>
            <consortium name="The Broad Institute Genome Sequencing Center for Infectious Disease"/>
            <person name="Wu L."/>
            <person name="Ma J."/>
        </authorList>
    </citation>
    <scope>NUCLEOTIDE SEQUENCE [LARGE SCALE GENOMIC DNA]</scope>
    <source>
        <strain evidence="1 2">JCM 16330</strain>
    </source>
</reference>
<keyword evidence="2" id="KW-1185">Reference proteome</keyword>
<dbReference type="Proteomes" id="UP001500837">
    <property type="component" value="Unassembled WGS sequence"/>
</dbReference>
<dbReference type="EMBL" id="BAAABL010000059">
    <property type="protein sequence ID" value="GAA0305900.1"/>
    <property type="molecule type" value="Genomic_DNA"/>
</dbReference>
<comment type="caution">
    <text evidence="1">The sequence shown here is derived from an EMBL/GenBank/DDBJ whole genome shotgun (WGS) entry which is preliminary data.</text>
</comment>
<sequence length="177" mass="18605">MTDIFLDATTLIALGTIGELERLTCLDGQLVVPSAVREEVTTEPARTNLERFVGRHDVSADLDGVRERVPQALDVLGDDTEHGDVHIVAAVLAYTGDDRAVGVVSDDQRVRTTCRGLGATVTGTIGVVVRAVDEGLDPDAAKDLVSRLDAHGLHLTGALRAKTDALIDDAARSADGA</sequence>
<protein>
    <recommendedName>
        <fullName evidence="3">DUF3368 domain-containing protein</fullName>
    </recommendedName>
</protein>
<accession>A0AAV3S9Q7</accession>
<dbReference type="PANTHER" id="PTHR39550">
    <property type="entry name" value="SLL0658 PROTEIN"/>
    <property type="match status" value="1"/>
</dbReference>